<accession>A0A3B5MQ05</accession>
<protein>
    <submittedName>
        <fullName evidence="5">Calcium channel, voltage-dependent, beta 1 subunit</fullName>
    </submittedName>
</protein>
<name>A0A3B5MQ05_9TELE</name>
<dbReference type="Gene3D" id="2.30.30.40">
    <property type="entry name" value="SH3 Domains"/>
    <property type="match status" value="1"/>
</dbReference>
<dbReference type="GO" id="GO:0005891">
    <property type="term" value="C:voltage-gated calcium channel complex"/>
    <property type="evidence" value="ECO:0007669"/>
    <property type="project" value="InterPro"/>
</dbReference>
<dbReference type="GeneTree" id="ENSGT00950000182837"/>
<dbReference type="Ensembl" id="ENSXCOT00000023539.1">
    <property type="protein sequence ID" value="ENSXCOP00000023261.1"/>
    <property type="gene ID" value="ENSXCOG00000017370.1"/>
</dbReference>
<dbReference type="AlphaFoldDB" id="A0A3B5MQ05"/>
<dbReference type="PRINTS" id="PR01627">
    <property type="entry name" value="LCACHANNELB1"/>
</dbReference>
<dbReference type="PANTHER" id="PTHR11824">
    <property type="entry name" value="VOLTAGE-DEPENDENT CALCIUM CHANNEL BETA SUBUNIT"/>
    <property type="match status" value="1"/>
</dbReference>
<feature type="compositionally biased region" description="Low complexity" evidence="3">
    <location>
        <begin position="147"/>
        <end position="156"/>
    </location>
</feature>
<proteinExistence type="predicted"/>
<evidence type="ECO:0000259" key="4">
    <source>
        <dbReference type="PROSITE" id="PS50002"/>
    </source>
</evidence>
<evidence type="ECO:0000256" key="2">
    <source>
        <dbReference type="PROSITE-ProRule" id="PRU00192"/>
    </source>
</evidence>
<evidence type="ECO:0000313" key="5">
    <source>
        <dbReference type="Ensembl" id="ENSXCOP00000023261.1"/>
    </source>
</evidence>
<feature type="compositionally biased region" description="Polar residues" evidence="3">
    <location>
        <begin position="24"/>
        <end position="36"/>
    </location>
</feature>
<dbReference type="SMART" id="SM00326">
    <property type="entry name" value="SH3"/>
    <property type="match status" value="1"/>
</dbReference>
<feature type="region of interest" description="Disordered" evidence="3">
    <location>
        <begin position="1"/>
        <end position="41"/>
    </location>
</feature>
<reference evidence="5" key="2">
    <citation type="submission" date="2025-09" db="UniProtKB">
        <authorList>
            <consortium name="Ensembl"/>
        </authorList>
    </citation>
    <scope>IDENTIFICATION</scope>
</reference>
<evidence type="ECO:0000256" key="3">
    <source>
        <dbReference type="SAM" id="MobiDB-lite"/>
    </source>
</evidence>
<evidence type="ECO:0000256" key="1">
    <source>
        <dbReference type="ARBA" id="ARBA00022443"/>
    </source>
</evidence>
<dbReference type="Pfam" id="PF12052">
    <property type="entry name" value="VGCC_beta4Aa_N"/>
    <property type="match status" value="1"/>
</dbReference>
<organism evidence="5 6">
    <name type="scientific">Xiphophorus couchianus</name>
    <name type="common">Monterrey platyfish</name>
    <dbReference type="NCBI Taxonomy" id="32473"/>
    <lineage>
        <taxon>Eukaryota</taxon>
        <taxon>Metazoa</taxon>
        <taxon>Chordata</taxon>
        <taxon>Craniata</taxon>
        <taxon>Vertebrata</taxon>
        <taxon>Euteleostomi</taxon>
        <taxon>Actinopterygii</taxon>
        <taxon>Neopterygii</taxon>
        <taxon>Teleostei</taxon>
        <taxon>Neoteleostei</taxon>
        <taxon>Acanthomorphata</taxon>
        <taxon>Ovalentaria</taxon>
        <taxon>Atherinomorphae</taxon>
        <taxon>Cyprinodontiformes</taxon>
        <taxon>Poeciliidae</taxon>
        <taxon>Poeciliinae</taxon>
        <taxon>Xiphophorus</taxon>
    </lineage>
</organism>
<dbReference type="InterPro" id="IPR005443">
    <property type="entry name" value="VDCC_L_b1su"/>
</dbReference>
<dbReference type="InterPro" id="IPR001452">
    <property type="entry name" value="SH3_domain"/>
</dbReference>
<dbReference type="InterPro" id="IPR036028">
    <property type="entry name" value="SH3-like_dom_sf"/>
</dbReference>
<evidence type="ECO:0000313" key="6">
    <source>
        <dbReference type="Proteomes" id="UP000261380"/>
    </source>
</evidence>
<feature type="region of interest" description="Disordered" evidence="3">
    <location>
        <begin position="140"/>
        <end position="177"/>
    </location>
</feature>
<dbReference type="Proteomes" id="UP000261380">
    <property type="component" value="Unplaced"/>
</dbReference>
<dbReference type="GO" id="GO:0005245">
    <property type="term" value="F:voltage-gated calcium channel activity"/>
    <property type="evidence" value="ECO:0007669"/>
    <property type="project" value="InterPro"/>
</dbReference>
<feature type="domain" description="SH3" evidence="4">
    <location>
        <begin position="65"/>
        <end position="134"/>
    </location>
</feature>
<reference evidence="5" key="1">
    <citation type="submission" date="2025-08" db="UniProtKB">
        <authorList>
            <consortium name="Ensembl"/>
        </authorList>
    </citation>
    <scope>IDENTIFICATION</scope>
</reference>
<sequence>MLLSNNNNNNNINTKNENCIANGSADSYTSRPSDSDVSLEEDPEALRKEADRQALATLEKAKTKPVAFAVRTNVGYNPGPNDDVPVQGMAISFEAKDFLHIKEKYNNDWWIGRLVKEGCEVGFIPSPVKLENTRLLQEQRMRQNRLSSSKSGGSSSLDVAVGTRRPTPPGTGKIKQTTCCVCNPESRNSQMRRLLDSLDEDFNN</sequence>
<dbReference type="FunFam" id="2.30.30.40:FF:000068">
    <property type="entry name" value="Voltage-dependent L-type calcium channel subunit beta-1 isoform 1"/>
    <property type="match status" value="1"/>
</dbReference>
<keyword evidence="6" id="KW-1185">Reference proteome</keyword>
<keyword evidence="1 2" id="KW-0728">SH3 domain</keyword>
<dbReference type="PROSITE" id="PS50002">
    <property type="entry name" value="SH3"/>
    <property type="match status" value="1"/>
</dbReference>
<feature type="compositionally biased region" description="Low complexity" evidence="3">
    <location>
        <begin position="1"/>
        <end position="22"/>
    </location>
</feature>
<dbReference type="InterPro" id="IPR046937">
    <property type="entry name" value="CAB1-4_N_A-dom"/>
</dbReference>
<dbReference type="SUPFAM" id="SSF50044">
    <property type="entry name" value="SH3-domain"/>
    <property type="match status" value="1"/>
</dbReference>